<proteinExistence type="predicted"/>
<accession>A0A222E3V0</accession>
<gene>
    <name evidence="1" type="ORF">ANTHELSMS3_01946</name>
</gene>
<dbReference type="EMBL" id="CP022540">
    <property type="protein sequence ID" value="ASP20631.1"/>
    <property type="molecule type" value="Genomic_DNA"/>
</dbReference>
<sequence>MSSFALGLGALLLSLVSFLSGKVFSQSEKVLDQKRKAYETFLRECPGPNEAHSSVDIMSTEFQRVTGLLTLYASNDALQYSSEYFLKFVEAQEELQGVSITGHPKFVEVMTYYNRMVWAMRRDVMAWSIFAPAKTSRAYSQGVFGKEK</sequence>
<dbReference type="Proteomes" id="UP000203589">
    <property type="component" value="Chromosome"/>
</dbReference>
<keyword evidence="2" id="KW-1185">Reference proteome</keyword>
<evidence type="ECO:0000313" key="2">
    <source>
        <dbReference type="Proteomes" id="UP000203589"/>
    </source>
</evidence>
<dbReference type="KEGG" id="aht:ANTHELSMS3_01946"/>
<evidence type="ECO:0000313" key="1">
    <source>
        <dbReference type="EMBL" id="ASP20631.1"/>
    </source>
</evidence>
<dbReference type="AlphaFoldDB" id="A0A222E3V0"/>
<organism evidence="1 2">
    <name type="scientific">Antarctobacter heliothermus</name>
    <dbReference type="NCBI Taxonomy" id="74033"/>
    <lineage>
        <taxon>Bacteria</taxon>
        <taxon>Pseudomonadati</taxon>
        <taxon>Pseudomonadota</taxon>
        <taxon>Alphaproteobacteria</taxon>
        <taxon>Rhodobacterales</taxon>
        <taxon>Roseobacteraceae</taxon>
        <taxon>Antarctobacter</taxon>
    </lineage>
</organism>
<protein>
    <submittedName>
        <fullName evidence="1">Uncharacterized protein</fullName>
    </submittedName>
</protein>
<name>A0A222E3V0_9RHOB</name>
<dbReference type="OrthoDB" id="7864579at2"/>
<reference evidence="1 2" key="1">
    <citation type="submission" date="2017-07" db="EMBL/GenBank/DDBJ databases">
        <title>Genome Sequence of Antarctobacter heliothermus Strain SMS3 Isolated from a culture of the Diatom Skeletonema marinoi.</title>
        <authorList>
            <person name="Topel M."/>
            <person name="Pinder M.I.M."/>
            <person name="Johansson O.N."/>
            <person name="Kourtchenko O."/>
            <person name="Godhe A."/>
            <person name="Clarke A.K."/>
        </authorList>
    </citation>
    <scope>NUCLEOTIDE SEQUENCE [LARGE SCALE GENOMIC DNA]</scope>
    <source>
        <strain evidence="1 2">SMS3</strain>
    </source>
</reference>
<dbReference type="RefSeq" id="WP_094034671.1">
    <property type="nucleotide sequence ID" value="NZ_CP022540.1"/>
</dbReference>